<dbReference type="GO" id="GO:0005200">
    <property type="term" value="F:structural constituent of cytoskeleton"/>
    <property type="evidence" value="ECO:0007669"/>
    <property type="project" value="InterPro"/>
</dbReference>
<evidence type="ECO:0000256" key="1">
    <source>
        <dbReference type="ARBA" id="ARBA00004114"/>
    </source>
</evidence>
<evidence type="ECO:0000313" key="17">
    <source>
        <dbReference type="Proteomes" id="UP000887568"/>
    </source>
</evidence>
<evidence type="ECO:0000256" key="5">
    <source>
        <dbReference type="ARBA" id="ARBA00014184"/>
    </source>
</evidence>
<dbReference type="InterPro" id="IPR003008">
    <property type="entry name" value="Tubulin_FtsZ_GTPase"/>
</dbReference>
<keyword evidence="7 14" id="KW-0547">Nucleotide-binding</keyword>
<proteinExistence type="inferred from homology"/>
<comment type="subcellular location">
    <subcellularLocation>
        <location evidence="3">Cell projection</location>
        <location evidence="3">Cilium</location>
    </subcellularLocation>
    <subcellularLocation>
        <location evidence="1">Cytoplasm</location>
        <location evidence="1">Cytoskeleton</location>
        <location evidence="1">Microtubule organizing center</location>
        <location evidence="1">Centrosome</location>
        <location evidence="1">Centriole</location>
    </subcellularLocation>
    <subcellularLocation>
        <location evidence="2">Nucleus</location>
    </subcellularLocation>
</comment>
<accession>A0A914A7F8</accession>
<evidence type="ECO:0000259" key="15">
    <source>
        <dbReference type="SMART" id="SM00864"/>
    </source>
</evidence>
<evidence type="ECO:0000256" key="8">
    <source>
        <dbReference type="ARBA" id="ARBA00022794"/>
    </source>
</evidence>
<dbReference type="InterPro" id="IPR008280">
    <property type="entry name" value="Tub_FtsZ_C"/>
</dbReference>
<keyword evidence="8" id="KW-0970">Cilium biogenesis/degradation</keyword>
<dbReference type="InterPro" id="IPR000217">
    <property type="entry name" value="Tubulin"/>
</dbReference>
<dbReference type="FunFam" id="3.40.50.1440:FF:000021">
    <property type="entry name" value="Tubulin delta chain"/>
    <property type="match status" value="1"/>
</dbReference>
<dbReference type="GO" id="GO:0005814">
    <property type="term" value="C:centriole"/>
    <property type="evidence" value="ECO:0007669"/>
    <property type="project" value="UniProtKB-SubCell"/>
</dbReference>
<evidence type="ECO:0000256" key="11">
    <source>
        <dbReference type="ARBA" id="ARBA00023273"/>
    </source>
</evidence>
<dbReference type="SUPFAM" id="SSF55307">
    <property type="entry name" value="Tubulin C-terminal domain-like"/>
    <property type="match status" value="1"/>
</dbReference>
<dbReference type="OMA" id="ACHPEYK"/>
<keyword evidence="6 14" id="KW-0493">Microtubule</keyword>
<dbReference type="PRINTS" id="PR01161">
    <property type="entry name" value="TUBULIN"/>
</dbReference>
<keyword evidence="10" id="KW-0539">Nucleus</keyword>
<evidence type="ECO:0000313" key="16">
    <source>
        <dbReference type="EnsemblMetazoa" id="XP_038059723.1"/>
    </source>
</evidence>
<dbReference type="PANTHER" id="PTHR11588">
    <property type="entry name" value="TUBULIN"/>
    <property type="match status" value="1"/>
</dbReference>
<dbReference type="OrthoDB" id="10250004at2759"/>
<dbReference type="Gene3D" id="1.10.287.600">
    <property type="entry name" value="Helix hairpin bin"/>
    <property type="match status" value="1"/>
</dbReference>
<dbReference type="SMART" id="SM00864">
    <property type="entry name" value="Tubulin"/>
    <property type="match status" value="1"/>
</dbReference>
<dbReference type="GO" id="GO:0005929">
    <property type="term" value="C:cilium"/>
    <property type="evidence" value="ECO:0007669"/>
    <property type="project" value="UniProtKB-SubCell"/>
</dbReference>
<dbReference type="GO" id="GO:0005874">
    <property type="term" value="C:microtubule"/>
    <property type="evidence" value="ECO:0007669"/>
    <property type="project" value="UniProtKB-KW"/>
</dbReference>
<dbReference type="InterPro" id="IPR036525">
    <property type="entry name" value="Tubulin/FtsZ_GTPase_sf"/>
</dbReference>
<keyword evidence="17" id="KW-1185">Reference proteome</keyword>
<evidence type="ECO:0000256" key="3">
    <source>
        <dbReference type="ARBA" id="ARBA00004138"/>
    </source>
</evidence>
<feature type="domain" description="Tubulin/FtsZ GTPase" evidence="15">
    <location>
        <begin position="52"/>
        <end position="256"/>
    </location>
</feature>
<dbReference type="Gene3D" id="3.40.50.1440">
    <property type="entry name" value="Tubulin/FtsZ, GTPase domain"/>
    <property type="match status" value="1"/>
</dbReference>
<evidence type="ECO:0000256" key="4">
    <source>
        <dbReference type="ARBA" id="ARBA00009636"/>
    </source>
</evidence>
<evidence type="ECO:0000256" key="9">
    <source>
        <dbReference type="ARBA" id="ARBA00023134"/>
    </source>
</evidence>
<dbReference type="GO" id="GO:0005634">
    <property type="term" value="C:nucleus"/>
    <property type="evidence" value="ECO:0007669"/>
    <property type="project" value="UniProtKB-SubCell"/>
</dbReference>
<dbReference type="Proteomes" id="UP000887568">
    <property type="component" value="Unplaced"/>
</dbReference>
<dbReference type="PRINTS" id="PR01224">
    <property type="entry name" value="DELTATUBULIN"/>
</dbReference>
<evidence type="ECO:0000256" key="2">
    <source>
        <dbReference type="ARBA" id="ARBA00004123"/>
    </source>
</evidence>
<dbReference type="InterPro" id="IPR023123">
    <property type="entry name" value="Tubulin_C"/>
</dbReference>
<evidence type="ECO:0000256" key="6">
    <source>
        <dbReference type="ARBA" id="ARBA00022701"/>
    </source>
</evidence>
<name>A0A914A7F8_PATMI</name>
<dbReference type="CTD" id="51174"/>
<evidence type="ECO:0000256" key="12">
    <source>
        <dbReference type="ARBA" id="ARBA00030594"/>
    </source>
</evidence>
<comment type="function">
    <text evidence="13">Acts as a positive regulator of hedgehog signaling and regulates ciliary function.</text>
</comment>
<protein>
    <recommendedName>
        <fullName evidence="5">Tubulin delta chain</fullName>
    </recommendedName>
    <alternativeName>
        <fullName evidence="12">Delta-tubulin</fullName>
    </alternativeName>
</protein>
<evidence type="ECO:0000256" key="14">
    <source>
        <dbReference type="RuleBase" id="RU000352"/>
    </source>
</evidence>
<dbReference type="InterPro" id="IPR017975">
    <property type="entry name" value="Tubulin_CS"/>
</dbReference>
<organism evidence="16 17">
    <name type="scientific">Patiria miniata</name>
    <name type="common">Bat star</name>
    <name type="synonym">Asterina miniata</name>
    <dbReference type="NCBI Taxonomy" id="46514"/>
    <lineage>
        <taxon>Eukaryota</taxon>
        <taxon>Metazoa</taxon>
        <taxon>Echinodermata</taxon>
        <taxon>Eleutherozoa</taxon>
        <taxon>Asterozoa</taxon>
        <taxon>Asteroidea</taxon>
        <taxon>Valvatacea</taxon>
        <taxon>Valvatida</taxon>
        <taxon>Asterinidae</taxon>
        <taxon>Patiria</taxon>
    </lineage>
</organism>
<comment type="similarity">
    <text evidence="4 14">Belongs to the tubulin family.</text>
</comment>
<evidence type="ECO:0000256" key="7">
    <source>
        <dbReference type="ARBA" id="ARBA00022741"/>
    </source>
</evidence>
<dbReference type="GO" id="GO:0005525">
    <property type="term" value="F:GTP binding"/>
    <property type="evidence" value="ECO:0007669"/>
    <property type="project" value="UniProtKB-UniRule"/>
</dbReference>
<reference evidence="16" key="1">
    <citation type="submission" date="2022-11" db="UniProtKB">
        <authorList>
            <consortium name="EnsemblMetazoa"/>
        </authorList>
    </citation>
    <scope>IDENTIFICATION</scope>
</reference>
<keyword evidence="9 14" id="KW-0342">GTP-binding</keyword>
<sequence length="452" mass="50622">MSVVTVQLGQCGNQVGHQFFQTLMSDLTSQDDKKPCLGYHSESLRRFFHDPQDGIFHRTEGSRAKVPTARAVLVDMEGKVVQNVASQAKKSGLWQYDKKQLVSRKRGAGNNWADGFHEQGPRVEEEVLERVQREVETCDAFAGFLTLMSVAGGTGSGVGTRITQMLQDNYPHAFLFNHLIWPHGTGEVILQNYNAILSLAHLYQSADAILISHNDAVRTVCSQLATTAKQNVSFQDMNKLIAHQMSIALQPAHLASSGRRPSSFGFMMEHLVPHPEYKLLTLRSVPQVSEAALAFSTFNYRSLVSRLRQMLITGTVIEEGINWHMKLPSKPSPSSLHNKSLAAFLTVRGKESDKVDLAEFDNSALYADWVPNSAAFAAQWHERPFSGHEKTASLLSNCQTPVWMLDQVLGKAWGMFAMRAYVHWYTRYGVTEEEFIDCFAGLEQVVQNYKQL</sequence>
<dbReference type="CDD" id="cd02189">
    <property type="entry name" value="delta_zeta_tubulin-like"/>
    <property type="match status" value="1"/>
</dbReference>
<dbReference type="InterPro" id="IPR002967">
    <property type="entry name" value="Delta_tubulin"/>
</dbReference>
<dbReference type="GeneID" id="119730768"/>
<dbReference type="Pfam" id="PF00091">
    <property type="entry name" value="Tubulin"/>
    <property type="match status" value="1"/>
</dbReference>
<dbReference type="SUPFAM" id="SSF52490">
    <property type="entry name" value="Tubulin nucleotide-binding domain-like"/>
    <property type="match status" value="1"/>
</dbReference>
<dbReference type="GO" id="GO:0007017">
    <property type="term" value="P:microtubule-based process"/>
    <property type="evidence" value="ECO:0007669"/>
    <property type="project" value="InterPro"/>
</dbReference>
<dbReference type="EnsemblMetazoa" id="XM_038203795.1">
    <property type="protein sequence ID" value="XP_038059723.1"/>
    <property type="gene ID" value="LOC119730768"/>
</dbReference>
<dbReference type="RefSeq" id="XP_038059723.1">
    <property type="nucleotide sequence ID" value="XM_038203795.1"/>
</dbReference>
<dbReference type="PROSITE" id="PS00227">
    <property type="entry name" value="TUBULIN"/>
    <property type="match status" value="1"/>
</dbReference>
<dbReference type="AlphaFoldDB" id="A0A914A7F8"/>
<evidence type="ECO:0000256" key="10">
    <source>
        <dbReference type="ARBA" id="ARBA00023242"/>
    </source>
</evidence>
<keyword evidence="11" id="KW-0966">Cell projection</keyword>
<evidence type="ECO:0000256" key="13">
    <source>
        <dbReference type="ARBA" id="ARBA00046149"/>
    </source>
</evidence>
<dbReference type="GO" id="GO:0030030">
    <property type="term" value="P:cell projection organization"/>
    <property type="evidence" value="ECO:0007669"/>
    <property type="project" value="UniProtKB-KW"/>
</dbReference>